<keyword evidence="2 4" id="KW-0732">Signal</keyword>
<keyword evidence="3" id="KW-0472">Membrane</keyword>
<dbReference type="Gene3D" id="3.30.1370.120">
    <property type="match status" value="1"/>
</dbReference>
<evidence type="ECO:0000313" key="6">
    <source>
        <dbReference type="Proteomes" id="UP000464178"/>
    </source>
</evidence>
<reference evidence="5 6" key="1">
    <citation type="submission" date="2019-05" db="EMBL/GenBank/DDBJ databases">
        <authorList>
            <consortium name="Science for Life Laboratories"/>
        </authorList>
    </citation>
    <scope>NUCLEOTIDE SEQUENCE [LARGE SCALE GENOMIC DNA]</scope>
    <source>
        <strain evidence="5">Soil9</strain>
    </source>
</reference>
<dbReference type="PANTHER" id="PTHR30332">
    <property type="entry name" value="PROBABLE GENERAL SECRETION PATHWAY PROTEIN D"/>
    <property type="match status" value="1"/>
</dbReference>
<dbReference type="EMBL" id="LR593886">
    <property type="protein sequence ID" value="VTR97165.1"/>
    <property type="molecule type" value="Genomic_DNA"/>
</dbReference>
<gene>
    <name evidence="5" type="ORF">SOIL9_08570</name>
</gene>
<feature type="signal peptide" evidence="4">
    <location>
        <begin position="1"/>
        <end position="25"/>
    </location>
</feature>
<evidence type="ECO:0000313" key="5">
    <source>
        <dbReference type="EMBL" id="VTR97165.1"/>
    </source>
</evidence>
<dbReference type="InterPro" id="IPR038591">
    <property type="entry name" value="NolW-like_sf"/>
</dbReference>
<dbReference type="GO" id="GO:0016020">
    <property type="term" value="C:membrane"/>
    <property type="evidence" value="ECO:0007669"/>
    <property type="project" value="UniProtKB-SubCell"/>
</dbReference>
<name>A0A6P2D9Y1_9BACT</name>
<evidence type="ECO:0000256" key="4">
    <source>
        <dbReference type="SAM" id="SignalP"/>
    </source>
</evidence>
<dbReference type="PANTHER" id="PTHR30332:SF24">
    <property type="entry name" value="SECRETIN GSPD-RELATED"/>
    <property type="match status" value="1"/>
</dbReference>
<dbReference type="InterPro" id="IPR050810">
    <property type="entry name" value="Bact_Secretion_Sys_Channel"/>
</dbReference>
<protein>
    <recommendedName>
        <fullName evidence="7">NolW-like domain-containing protein</fullName>
    </recommendedName>
</protein>
<evidence type="ECO:0000256" key="3">
    <source>
        <dbReference type="ARBA" id="ARBA00023136"/>
    </source>
</evidence>
<organism evidence="5 6">
    <name type="scientific">Gemmata massiliana</name>
    <dbReference type="NCBI Taxonomy" id="1210884"/>
    <lineage>
        <taxon>Bacteria</taxon>
        <taxon>Pseudomonadati</taxon>
        <taxon>Planctomycetota</taxon>
        <taxon>Planctomycetia</taxon>
        <taxon>Gemmatales</taxon>
        <taxon>Gemmataceae</taxon>
        <taxon>Gemmata</taxon>
    </lineage>
</organism>
<proteinExistence type="predicted"/>
<accession>A0A6P2D9Y1</accession>
<sequence length="446" mass="49479">MFPNRARAVVVCWAVALAFTGGASAQIVPQRFPFQFQDAKWDDVFSAYAKLSGVKLVGAPKPQGTFTFKPARPEERFTPGEITDLINGALAQQKLLLFRGTKSFRIVKADEKIDPRLVPVIDFKDLRTHGRTELAEVAIPLEVDIAGAEEELRKLLTPRGEIVIAKGRWLIVRDTVGSIARIAKTLEPITNRADNQKTGGVPALKKLRVIHLIEGVDSDEIATTLCKLFPVGTAIVPVPGQSALLIYVTDAEAKEARAVLFPLALPDELEQAPAPRPAPERFSFQFQDATWDDVFSAYVKLSGTKLIGAPKPKGAFTFKPVKPEQRFTLAEITDIINDELLTRKHLLIRRYVTFCVVPTNEKIDSMLAPRIRRDELLDRGRTEVVQMVVLVEGAIPADVIDELQLEKLLSPFGRIIPLRGAGMILQDMAGNVVKIQKKIDEYHSRQ</sequence>
<keyword evidence="6" id="KW-1185">Reference proteome</keyword>
<comment type="subcellular location">
    <subcellularLocation>
        <location evidence="1">Membrane</location>
    </subcellularLocation>
</comment>
<dbReference type="GO" id="GO:0015627">
    <property type="term" value="C:type II protein secretion system complex"/>
    <property type="evidence" value="ECO:0007669"/>
    <property type="project" value="TreeGrafter"/>
</dbReference>
<dbReference type="GO" id="GO:0009306">
    <property type="term" value="P:protein secretion"/>
    <property type="evidence" value="ECO:0007669"/>
    <property type="project" value="TreeGrafter"/>
</dbReference>
<evidence type="ECO:0008006" key="7">
    <source>
        <dbReference type="Google" id="ProtNLM"/>
    </source>
</evidence>
<dbReference type="Proteomes" id="UP000464178">
    <property type="component" value="Chromosome"/>
</dbReference>
<dbReference type="KEGG" id="gms:SOIL9_08570"/>
<feature type="chain" id="PRO_5026839113" description="NolW-like domain-containing protein" evidence="4">
    <location>
        <begin position="26"/>
        <end position="446"/>
    </location>
</feature>
<evidence type="ECO:0000256" key="1">
    <source>
        <dbReference type="ARBA" id="ARBA00004370"/>
    </source>
</evidence>
<dbReference type="AlphaFoldDB" id="A0A6P2D9Y1"/>
<evidence type="ECO:0000256" key="2">
    <source>
        <dbReference type="ARBA" id="ARBA00022729"/>
    </source>
</evidence>